<dbReference type="Proteomes" id="UP000676035">
    <property type="component" value="Unassembled WGS sequence"/>
</dbReference>
<protein>
    <submittedName>
        <fullName evidence="6">LysR family transcriptional regulator</fullName>
    </submittedName>
</protein>
<evidence type="ECO:0000256" key="4">
    <source>
        <dbReference type="ARBA" id="ARBA00023163"/>
    </source>
</evidence>
<keyword evidence="2" id="KW-0805">Transcription regulation</keyword>
<dbReference type="InterPro" id="IPR000847">
    <property type="entry name" value="LysR_HTH_N"/>
</dbReference>
<dbReference type="InterPro" id="IPR005119">
    <property type="entry name" value="LysR_subst-bd"/>
</dbReference>
<evidence type="ECO:0000256" key="2">
    <source>
        <dbReference type="ARBA" id="ARBA00023015"/>
    </source>
</evidence>
<dbReference type="PANTHER" id="PTHR30537:SF74">
    <property type="entry name" value="HTH-TYPE TRANSCRIPTIONAL REGULATOR TRPI"/>
    <property type="match status" value="1"/>
</dbReference>
<dbReference type="SUPFAM" id="SSF53850">
    <property type="entry name" value="Periplasmic binding protein-like II"/>
    <property type="match status" value="1"/>
</dbReference>
<keyword evidence="3" id="KW-0238">DNA-binding</keyword>
<comment type="caution">
    <text evidence="6">The sequence shown here is derived from an EMBL/GenBank/DDBJ whole genome shotgun (WGS) entry which is preliminary data.</text>
</comment>
<dbReference type="InterPro" id="IPR058163">
    <property type="entry name" value="LysR-type_TF_proteobact-type"/>
</dbReference>
<dbReference type="PRINTS" id="PR00039">
    <property type="entry name" value="HTHLYSR"/>
</dbReference>
<comment type="similarity">
    <text evidence="1">Belongs to the LysR transcriptional regulatory family.</text>
</comment>
<proteinExistence type="inferred from homology"/>
<dbReference type="SUPFAM" id="SSF46785">
    <property type="entry name" value="Winged helix' DNA-binding domain"/>
    <property type="match status" value="1"/>
</dbReference>
<sequence>MDKIRHVPSLQAMQALVEVADCGSFTLAAQKLCLTQSAVSRQIQQLEGHFNVALFIRTSRSLRLTAEGEQVLASARSILEQLKNLEERLAPQERPFRIRMHVSLAVRWLLPKLSDFYLSHPEVSLAIETVATEVVEPASDSDAYILYLPQATSDPAYLTLFAETLVPVCAPNLPGAPRSVDELQRFALLHRSADRQAWFEWLAANNGKPLEDYRHIPFNLDELALDAAARGLGVAVTDMTLAAESLERGVLLVPFGPPLKTGGIYSLCLQPSAATHPACASVMQWFTKQTDTPQSP</sequence>
<dbReference type="PROSITE" id="PS50931">
    <property type="entry name" value="HTH_LYSR"/>
    <property type="match status" value="1"/>
</dbReference>
<feature type="domain" description="HTH lysR-type" evidence="5">
    <location>
        <begin position="8"/>
        <end position="65"/>
    </location>
</feature>
<evidence type="ECO:0000259" key="5">
    <source>
        <dbReference type="PROSITE" id="PS50931"/>
    </source>
</evidence>
<dbReference type="Pfam" id="PF00126">
    <property type="entry name" value="HTH_1"/>
    <property type="match status" value="1"/>
</dbReference>
<dbReference type="RefSeq" id="WP_212544672.1">
    <property type="nucleotide sequence ID" value="NZ_JAGYHF010000004.1"/>
</dbReference>
<accession>A0ABS5MYA9</accession>
<dbReference type="EMBL" id="JAGYHF010000004">
    <property type="protein sequence ID" value="MBS4078557.1"/>
    <property type="molecule type" value="Genomic_DNA"/>
</dbReference>
<evidence type="ECO:0000256" key="1">
    <source>
        <dbReference type="ARBA" id="ARBA00009437"/>
    </source>
</evidence>
<keyword evidence="7" id="KW-1185">Reference proteome</keyword>
<gene>
    <name evidence="6" type="ORF">KFS80_09700</name>
</gene>
<evidence type="ECO:0000313" key="7">
    <source>
        <dbReference type="Proteomes" id="UP000676035"/>
    </source>
</evidence>
<evidence type="ECO:0000256" key="3">
    <source>
        <dbReference type="ARBA" id="ARBA00023125"/>
    </source>
</evidence>
<dbReference type="PANTHER" id="PTHR30537">
    <property type="entry name" value="HTH-TYPE TRANSCRIPTIONAL REGULATOR"/>
    <property type="match status" value="1"/>
</dbReference>
<keyword evidence="4" id="KW-0804">Transcription</keyword>
<reference evidence="6 7" key="1">
    <citation type="submission" date="2021-04" db="EMBL/GenBank/DDBJ databases">
        <title>Pseudomonas rustica sp. nov. isolated from raw milk.</title>
        <authorList>
            <person name="Fiedler G."/>
            <person name="Gieschler S."/>
            <person name="Kabisch J."/>
            <person name="Grimmler C."/>
            <person name="Brinks E."/>
            <person name="Wagner N."/>
            <person name="Hetzer B."/>
            <person name="Franz C.M.A.P."/>
            <person name="Boehnlein C."/>
        </authorList>
    </citation>
    <scope>NUCLEOTIDE SEQUENCE [LARGE SCALE GENOMIC DNA]</scope>
    <source>
        <strain evidence="6 7">MBT-4</strain>
    </source>
</reference>
<organism evidence="6 7">
    <name type="scientific">Pseudomonas rustica</name>
    <dbReference type="NCBI Taxonomy" id="2827099"/>
    <lineage>
        <taxon>Bacteria</taxon>
        <taxon>Pseudomonadati</taxon>
        <taxon>Pseudomonadota</taxon>
        <taxon>Gammaproteobacteria</taxon>
        <taxon>Pseudomonadales</taxon>
        <taxon>Pseudomonadaceae</taxon>
        <taxon>Pseudomonas</taxon>
    </lineage>
</organism>
<dbReference type="Gene3D" id="3.40.190.10">
    <property type="entry name" value="Periplasmic binding protein-like II"/>
    <property type="match status" value="2"/>
</dbReference>
<name>A0ABS5MYA9_9PSED</name>
<evidence type="ECO:0000313" key="6">
    <source>
        <dbReference type="EMBL" id="MBS4078557.1"/>
    </source>
</evidence>
<dbReference type="InterPro" id="IPR036388">
    <property type="entry name" value="WH-like_DNA-bd_sf"/>
</dbReference>
<dbReference type="Pfam" id="PF03466">
    <property type="entry name" value="LysR_substrate"/>
    <property type="match status" value="1"/>
</dbReference>
<dbReference type="InterPro" id="IPR036390">
    <property type="entry name" value="WH_DNA-bd_sf"/>
</dbReference>
<dbReference type="Gene3D" id="1.10.10.10">
    <property type="entry name" value="Winged helix-like DNA-binding domain superfamily/Winged helix DNA-binding domain"/>
    <property type="match status" value="1"/>
</dbReference>